<keyword evidence="3" id="KW-1185">Reference proteome</keyword>
<evidence type="ECO:0000313" key="3">
    <source>
        <dbReference type="Proteomes" id="UP000887226"/>
    </source>
</evidence>
<dbReference type="AlphaFoldDB" id="A0A9P7Z1H3"/>
<reference evidence="2" key="1">
    <citation type="journal article" date="2021" name="IMA Fungus">
        <title>Genomic characterization of three marine fungi, including Emericellopsis atlantica sp. nov. with signatures of a generalist lifestyle and marine biomass degradation.</title>
        <authorList>
            <person name="Hagestad O.C."/>
            <person name="Hou L."/>
            <person name="Andersen J.H."/>
            <person name="Hansen E.H."/>
            <person name="Altermark B."/>
            <person name="Li C."/>
            <person name="Kuhnert E."/>
            <person name="Cox R.J."/>
            <person name="Crous P.W."/>
            <person name="Spatafora J.W."/>
            <person name="Lail K."/>
            <person name="Amirebrahimi M."/>
            <person name="Lipzen A."/>
            <person name="Pangilinan J."/>
            <person name="Andreopoulos W."/>
            <person name="Hayes R.D."/>
            <person name="Ng V."/>
            <person name="Grigoriev I.V."/>
            <person name="Jackson S.A."/>
            <person name="Sutton T.D.S."/>
            <person name="Dobson A.D.W."/>
            <person name="Rama T."/>
        </authorList>
    </citation>
    <scope>NUCLEOTIDE SEQUENCE</scope>
    <source>
        <strain evidence="2">TRa3180A</strain>
    </source>
</reference>
<feature type="region of interest" description="Disordered" evidence="1">
    <location>
        <begin position="113"/>
        <end position="139"/>
    </location>
</feature>
<comment type="caution">
    <text evidence="2">The sequence shown here is derived from an EMBL/GenBank/DDBJ whole genome shotgun (WGS) entry which is preliminary data.</text>
</comment>
<feature type="compositionally biased region" description="Polar residues" evidence="1">
    <location>
        <begin position="163"/>
        <end position="175"/>
    </location>
</feature>
<sequence>MNHPPRSRMVPSQQKFPPMPRDLTFTRTGEQDLLLFPSSPPPSKNDIKPLPDPPALYYVTNQQYDTSPAEFKIPPKPDLMLHFGPCRQTSIMSFAQFHNSTLASNITLCPLPSTGRPNSSRSNTSKANLRQPRALSTTQPATSIFSTSAPSMSHYMSPISTRRTYTPQMPISPISTGDEDVSPLTSHMSAYTHQPGSSFSHKRPQTATHNHSHHTSNSISRSTGSTSSIPYFCEQLTPVGAMFKTPSYVFHFIVPSSSPTTRSLREKFEWYHSSGPLIRTVKEVRKSGGLKLVRCRTDEAVAVYAGLTSVINVKNPRRVFGMMRFLGESLGEEFDVYAVMSMLAIVERGRRVVEANRLNMGY</sequence>
<organism evidence="2 3">
    <name type="scientific">Calycina marina</name>
    <dbReference type="NCBI Taxonomy" id="1763456"/>
    <lineage>
        <taxon>Eukaryota</taxon>
        <taxon>Fungi</taxon>
        <taxon>Dikarya</taxon>
        <taxon>Ascomycota</taxon>
        <taxon>Pezizomycotina</taxon>
        <taxon>Leotiomycetes</taxon>
        <taxon>Helotiales</taxon>
        <taxon>Pezizellaceae</taxon>
        <taxon>Calycina</taxon>
    </lineage>
</organism>
<feature type="compositionally biased region" description="Polar residues" evidence="1">
    <location>
        <begin position="183"/>
        <end position="199"/>
    </location>
</feature>
<evidence type="ECO:0000256" key="1">
    <source>
        <dbReference type="SAM" id="MobiDB-lite"/>
    </source>
</evidence>
<accession>A0A9P7Z1H3</accession>
<evidence type="ECO:0000313" key="2">
    <source>
        <dbReference type="EMBL" id="KAG9243655.1"/>
    </source>
</evidence>
<dbReference type="OrthoDB" id="3431997at2759"/>
<feature type="compositionally biased region" description="Low complexity" evidence="1">
    <location>
        <begin position="215"/>
        <end position="225"/>
    </location>
</feature>
<feature type="compositionally biased region" description="Polar residues" evidence="1">
    <location>
        <begin position="115"/>
        <end position="139"/>
    </location>
</feature>
<dbReference type="Proteomes" id="UP000887226">
    <property type="component" value="Unassembled WGS sequence"/>
</dbReference>
<gene>
    <name evidence="2" type="ORF">BJ878DRAFT_509775</name>
</gene>
<feature type="compositionally biased region" description="Basic residues" evidence="1">
    <location>
        <begin position="200"/>
        <end position="214"/>
    </location>
</feature>
<dbReference type="EMBL" id="MU253961">
    <property type="protein sequence ID" value="KAG9243655.1"/>
    <property type="molecule type" value="Genomic_DNA"/>
</dbReference>
<protein>
    <submittedName>
        <fullName evidence="2">Uncharacterized protein</fullName>
    </submittedName>
</protein>
<feature type="region of interest" description="Disordered" evidence="1">
    <location>
        <begin position="163"/>
        <end position="225"/>
    </location>
</feature>
<proteinExistence type="predicted"/>
<feature type="region of interest" description="Disordered" evidence="1">
    <location>
        <begin position="1"/>
        <end position="20"/>
    </location>
</feature>
<name>A0A9P7Z1H3_9HELO</name>